<accession>A0AAV2HXQ0</accession>
<dbReference type="InterPro" id="IPR037175">
    <property type="entry name" value="KFase_sf"/>
</dbReference>
<protein>
    <recommendedName>
        <fullName evidence="4">Cyclase</fullName>
    </recommendedName>
</protein>
<sequence>MFQMCITEKAVSPKSLTGIIFCHQTRAMCNTLVTLLITLALSLGDVRCCSSTEVRVVDMTHAMGNDSLLWPGDTQFTFTIINRGRQPDGYWFEFNKFDTPEHVGTHLDSPAHFSERGWRVHQIPADRLVGPGVVVDVRDKVTTNSDYRLVVSDLQTWERKHGTIPAGAIVFLWSGWDVRYPNKTLTFNTPTPNVTASFHFPGFHTDAVRWLLQNRNISMIGTDTPSTDYGQSRVFEVHQMIGEANVMGLENVNKLGEIPASGATIVVAPIKLFDGSGGPVRILALVNKDDRAACTTNSAGRLQPFWMNLW</sequence>
<dbReference type="PANTHER" id="PTHR31118:SF12">
    <property type="entry name" value="CYCLASE-LIKE PROTEIN 2"/>
    <property type="match status" value="1"/>
</dbReference>
<comment type="similarity">
    <text evidence="1">Belongs to the Cyclase 1 superfamily.</text>
</comment>
<dbReference type="EMBL" id="CAXITT010000318">
    <property type="protein sequence ID" value="CAL1538916.1"/>
    <property type="molecule type" value="Genomic_DNA"/>
</dbReference>
<dbReference type="Proteomes" id="UP001497497">
    <property type="component" value="Unassembled WGS sequence"/>
</dbReference>
<dbReference type="AlphaFoldDB" id="A0AAV2HXQ0"/>
<dbReference type="GO" id="GO:0019441">
    <property type="term" value="P:L-tryptophan catabolic process to kynurenine"/>
    <property type="evidence" value="ECO:0007669"/>
    <property type="project" value="InterPro"/>
</dbReference>
<name>A0AAV2HXQ0_LYMST</name>
<evidence type="ECO:0000313" key="2">
    <source>
        <dbReference type="EMBL" id="CAL1538916.1"/>
    </source>
</evidence>
<dbReference type="GO" id="GO:0004061">
    <property type="term" value="F:arylformamidase activity"/>
    <property type="evidence" value="ECO:0007669"/>
    <property type="project" value="InterPro"/>
</dbReference>
<reference evidence="2 3" key="1">
    <citation type="submission" date="2024-04" db="EMBL/GenBank/DDBJ databases">
        <authorList>
            <consortium name="Genoscope - CEA"/>
            <person name="William W."/>
        </authorList>
    </citation>
    <scope>NUCLEOTIDE SEQUENCE [LARGE SCALE GENOMIC DNA]</scope>
</reference>
<gene>
    <name evidence="2" type="ORF">GSLYS_00012737001</name>
</gene>
<proteinExistence type="inferred from homology"/>
<evidence type="ECO:0000313" key="3">
    <source>
        <dbReference type="Proteomes" id="UP001497497"/>
    </source>
</evidence>
<dbReference type="SUPFAM" id="SSF102198">
    <property type="entry name" value="Putative cyclase"/>
    <property type="match status" value="1"/>
</dbReference>
<organism evidence="2 3">
    <name type="scientific">Lymnaea stagnalis</name>
    <name type="common">Great pond snail</name>
    <name type="synonym">Helix stagnalis</name>
    <dbReference type="NCBI Taxonomy" id="6523"/>
    <lineage>
        <taxon>Eukaryota</taxon>
        <taxon>Metazoa</taxon>
        <taxon>Spiralia</taxon>
        <taxon>Lophotrochozoa</taxon>
        <taxon>Mollusca</taxon>
        <taxon>Gastropoda</taxon>
        <taxon>Heterobranchia</taxon>
        <taxon>Euthyneura</taxon>
        <taxon>Panpulmonata</taxon>
        <taxon>Hygrophila</taxon>
        <taxon>Lymnaeoidea</taxon>
        <taxon>Lymnaeidae</taxon>
        <taxon>Lymnaea</taxon>
    </lineage>
</organism>
<dbReference type="InterPro" id="IPR007325">
    <property type="entry name" value="KFase/CYL"/>
</dbReference>
<evidence type="ECO:0008006" key="4">
    <source>
        <dbReference type="Google" id="ProtNLM"/>
    </source>
</evidence>
<keyword evidence="3" id="KW-1185">Reference proteome</keyword>
<dbReference type="PANTHER" id="PTHR31118">
    <property type="entry name" value="CYCLASE-LIKE PROTEIN 2"/>
    <property type="match status" value="1"/>
</dbReference>
<evidence type="ECO:0000256" key="1">
    <source>
        <dbReference type="ARBA" id="ARBA00007865"/>
    </source>
</evidence>
<comment type="caution">
    <text evidence="2">The sequence shown here is derived from an EMBL/GenBank/DDBJ whole genome shotgun (WGS) entry which is preliminary data.</text>
</comment>
<dbReference type="Pfam" id="PF04199">
    <property type="entry name" value="Cyclase"/>
    <property type="match status" value="1"/>
</dbReference>
<dbReference type="Gene3D" id="3.50.30.50">
    <property type="entry name" value="Putative cyclase"/>
    <property type="match status" value="1"/>
</dbReference>